<reference evidence="1 2" key="1">
    <citation type="submission" date="2009-01" db="EMBL/GenBank/DDBJ databases">
        <title>Complete sequence of chromosome of Methylobacterium nodulans ORS 2060.</title>
        <authorList>
            <consortium name="US DOE Joint Genome Institute"/>
            <person name="Lucas S."/>
            <person name="Copeland A."/>
            <person name="Lapidus A."/>
            <person name="Glavina del Rio T."/>
            <person name="Dalin E."/>
            <person name="Tice H."/>
            <person name="Bruce D."/>
            <person name="Goodwin L."/>
            <person name="Pitluck S."/>
            <person name="Sims D."/>
            <person name="Brettin T."/>
            <person name="Detter J.C."/>
            <person name="Han C."/>
            <person name="Larimer F."/>
            <person name="Land M."/>
            <person name="Hauser L."/>
            <person name="Kyrpides N."/>
            <person name="Ivanova N."/>
            <person name="Marx C.J."/>
            <person name="Richardson P."/>
        </authorList>
    </citation>
    <scope>NUCLEOTIDE SEQUENCE [LARGE SCALE GENOMIC DNA]</scope>
    <source>
        <strain evidence="2">LMG 21967 / CNCM I-2342 / ORS 2060</strain>
    </source>
</reference>
<keyword evidence="2" id="KW-1185">Reference proteome</keyword>
<protein>
    <recommendedName>
        <fullName evidence="3">DUF945 domain-containing protein</fullName>
    </recommendedName>
</protein>
<accession>B8IVF8</accession>
<evidence type="ECO:0008006" key="3">
    <source>
        <dbReference type="Google" id="ProtNLM"/>
    </source>
</evidence>
<dbReference type="HOGENOM" id="CLU_059317_0_0_5"/>
<name>B8IVF8_METNO</name>
<dbReference type="OrthoDB" id="197873at2"/>
<dbReference type="EMBL" id="CP001349">
    <property type="protein sequence ID" value="ACL61009.1"/>
    <property type="molecule type" value="Genomic_DNA"/>
</dbReference>
<dbReference type="KEGG" id="mno:Mnod_6201"/>
<dbReference type="Pfam" id="PF06067">
    <property type="entry name" value="DUF932"/>
    <property type="match status" value="1"/>
</dbReference>
<dbReference type="Proteomes" id="UP000008207">
    <property type="component" value="Chromosome"/>
</dbReference>
<proteinExistence type="predicted"/>
<dbReference type="InterPro" id="IPR026325">
    <property type="entry name" value="DUF932"/>
</dbReference>
<gene>
    <name evidence="1" type="ordered locus">Mnod_6201</name>
</gene>
<evidence type="ECO:0000313" key="2">
    <source>
        <dbReference type="Proteomes" id="UP000008207"/>
    </source>
</evidence>
<dbReference type="AlphaFoldDB" id="B8IVF8"/>
<dbReference type="RefSeq" id="WP_015932592.1">
    <property type="nucleotide sequence ID" value="NC_011894.1"/>
</dbReference>
<dbReference type="eggNOG" id="ENOG502Z7MD">
    <property type="taxonomic scope" value="Bacteria"/>
</dbReference>
<evidence type="ECO:0000313" key="1">
    <source>
        <dbReference type="EMBL" id="ACL61009.1"/>
    </source>
</evidence>
<dbReference type="STRING" id="460265.Mnod_6201"/>
<sequence length="295" mass="32819">MFHDIRTVQTARITRFGSGAVVVRNNGGLDEAALRSAAPTVFAEDKHSSRSDKYTYIPTVEVLRGLGREGFLPVEVRVGGTRDEEKRGYTKHLLRLRRMGDAPTRVGDSSRELVLLNSHDGTSSYQLMSGLFRLICSNGLVCADGDAQILKIPHKGDIVQQVIDGAYRIVDASEEVDRIAAEMKQIELRPAEQDAFAEAAAELRWNGEGQRVPVEPRQIHAPRRREDVGNSLWLAFNRTQEGLIRGGIDYQQRNPETGRLIARRQTRPVQGVDGNTALNRALWVLANRMAELKAA</sequence>
<organism evidence="1 2">
    <name type="scientific">Methylobacterium nodulans (strain LMG 21967 / CNCM I-2342 / ORS 2060)</name>
    <dbReference type="NCBI Taxonomy" id="460265"/>
    <lineage>
        <taxon>Bacteria</taxon>
        <taxon>Pseudomonadati</taxon>
        <taxon>Pseudomonadota</taxon>
        <taxon>Alphaproteobacteria</taxon>
        <taxon>Hyphomicrobiales</taxon>
        <taxon>Methylobacteriaceae</taxon>
        <taxon>Methylobacterium</taxon>
    </lineage>
</organism>